<dbReference type="PaxDb" id="55529-EKX48204"/>
<proteinExistence type="predicted"/>
<keyword evidence="3" id="KW-1185">Reference proteome</keyword>
<name>L1JJ73_GUITC</name>
<evidence type="ECO:0000313" key="3">
    <source>
        <dbReference type="Proteomes" id="UP000011087"/>
    </source>
</evidence>
<dbReference type="GeneID" id="17304972"/>
<accession>L1JJ73</accession>
<dbReference type="EnsemblProtists" id="EKX48204">
    <property type="protein sequence ID" value="EKX48204"/>
    <property type="gene ID" value="GUITHDRAFT_151821"/>
</dbReference>
<reference evidence="1 3" key="1">
    <citation type="journal article" date="2012" name="Nature">
        <title>Algal genomes reveal evolutionary mosaicism and the fate of nucleomorphs.</title>
        <authorList>
            <consortium name="DOE Joint Genome Institute"/>
            <person name="Curtis B.A."/>
            <person name="Tanifuji G."/>
            <person name="Burki F."/>
            <person name="Gruber A."/>
            <person name="Irimia M."/>
            <person name="Maruyama S."/>
            <person name="Arias M.C."/>
            <person name="Ball S.G."/>
            <person name="Gile G.H."/>
            <person name="Hirakawa Y."/>
            <person name="Hopkins J.F."/>
            <person name="Kuo A."/>
            <person name="Rensing S.A."/>
            <person name="Schmutz J."/>
            <person name="Symeonidi A."/>
            <person name="Elias M."/>
            <person name="Eveleigh R.J."/>
            <person name="Herman E.K."/>
            <person name="Klute M.J."/>
            <person name="Nakayama T."/>
            <person name="Obornik M."/>
            <person name="Reyes-Prieto A."/>
            <person name="Armbrust E.V."/>
            <person name="Aves S.J."/>
            <person name="Beiko R.G."/>
            <person name="Coutinho P."/>
            <person name="Dacks J.B."/>
            <person name="Durnford D.G."/>
            <person name="Fast N.M."/>
            <person name="Green B.R."/>
            <person name="Grisdale C.J."/>
            <person name="Hempel F."/>
            <person name="Henrissat B."/>
            <person name="Hoppner M.P."/>
            <person name="Ishida K."/>
            <person name="Kim E."/>
            <person name="Koreny L."/>
            <person name="Kroth P.G."/>
            <person name="Liu Y."/>
            <person name="Malik S.B."/>
            <person name="Maier U.G."/>
            <person name="McRose D."/>
            <person name="Mock T."/>
            <person name="Neilson J.A."/>
            <person name="Onodera N.T."/>
            <person name="Poole A.M."/>
            <person name="Pritham E.J."/>
            <person name="Richards T.A."/>
            <person name="Rocap G."/>
            <person name="Roy S.W."/>
            <person name="Sarai C."/>
            <person name="Schaack S."/>
            <person name="Shirato S."/>
            <person name="Slamovits C.H."/>
            <person name="Spencer D.F."/>
            <person name="Suzuki S."/>
            <person name="Worden A.Z."/>
            <person name="Zauner S."/>
            <person name="Barry K."/>
            <person name="Bell C."/>
            <person name="Bharti A.K."/>
            <person name="Crow J.A."/>
            <person name="Grimwood J."/>
            <person name="Kramer R."/>
            <person name="Lindquist E."/>
            <person name="Lucas S."/>
            <person name="Salamov A."/>
            <person name="McFadden G.I."/>
            <person name="Lane C.E."/>
            <person name="Keeling P.J."/>
            <person name="Gray M.W."/>
            <person name="Grigoriev I.V."/>
            <person name="Archibald J.M."/>
        </authorList>
    </citation>
    <scope>NUCLEOTIDE SEQUENCE</scope>
    <source>
        <strain evidence="1 3">CCMP2712</strain>
    </source>
</reference>
<gene>
    <name evidence="1" type="ORF">GUITHDRAFT_151821</name>
</gene>
<evidence type="ECO:0000313" key="2">
    <source>
        <dbReference type="EnsemblProtists" id="EKX48204"/>
    </source>
</evidence>
<dbReference type="AlphaFoldDB" id="L1JJ73"/>
<protein>
    <submittedName>
        <fullName evidence="1 2">Uncharacterized protein</fullName>
    </submittedName>
</protein>
<dbReference type="RefSeq" id="XP_005835184.1">
    <property type="nucleotide sequence ID" value="XM_005835127.1"/>
</dbReference>
<reference evidence="3" key="2">
    <citation type="submission" date="2012-11" db="EMBL/GenBank/DDBJ databases">
        <authorList>
            <person name="Kuo A."/>
            <person name="Curtis B.A."/>
            <person name="Tanifuji G."/>
            <person name="Burki F."/>
            <person name="Gruber A."/>
            <person name="Irimia M."/>
            <person name="Maruyama S."/>
            <person name="Arias M.C."/>
            <person name="Ball S.G."/>
            <person name="Gile G.H."/>
            <person name="Hirakawa Y."/>
            <person name="Hopkins J.F."/>
            <person name="Rensing S.A."/>
            <person name="Schmutz J."/>
            <person name="Symeonidi A."/>
            <person name="Elias M."/>
            <person name="Eveleigh R.J."/>
            <person name="Herman E.K."/>
            <person name="Klute M.J."/>
            <person name="Nakayama T."/>
            <person name="Obornik M."/>
            <person name="Reyes-Prieto A."/>
            <person name="Armbrust E.V."/>
            <person name="Aves S.J."/>
            <person name="Beiko R.G."/>
            <person name="Coutinho P."/>
            <person name="Dacks J.B."/>
            <person name="Durnford D.G."/>
            <person name="Fast N.M."/>
            <person name="Green B.R."/>
            <person name="Grisdale C."/>
            <person name="Hempe F."/>
            <person name="Henrissat B."/>
            <person name="Hoppner M.P."/>
            <person name="Ishida K.-I."/>
            <person name="Kim E."/>
            <person name="Koreny L."/>
            <person name="Kroth P.G."/>
            <person name="Liu Y."/>
            <person name="Malik S.-B."/>
            <person name="Maier U.G."/>
            <person name="McRose D."/>
            <person name="Mock T."/>
            <person name="Neilson J.A."/>
            <person name="Onodera N.T."/>
            <person name="Poole A.M."/>
            <person name="Pritham E.J."/>
            <person name="Richards T.A."/>
            <person name="Rocap G."/>
            <person name="Roy S.W."/>
            <person name="Sarai C."/>
            <person name="Schaack S."/>
            <person name="Shirato S."/>
            <person name="Slamovits C.H."/>
            <person name="Spencer D.F."/>
            <person name="Suzuki S."/>
            <person name="Worden A.Z."/>
            <person name="Zauner S."/>
            <person name="Barry K."/>
            <person name="Bell C."/>
            <person name="Bharti A.K."/>
            <person name="Crow J.A."/>
            <person name="Grimwood J."/>
            <person name="Kramer R."/>
            <person name="Lindquist E."/>
            <person name="Lucas S."/>
            <person name="Salamov A."/>
            <person name="McFadden G.I."/>
            <person name="Lane C.E."/>
            <person name="Keeling P.J."/>
            <person name="Gray M.W."/>
            <person name="Grigoriev I.V."/>
            <person name="Archibald J.M."/>
        </authorList>
    </citation>
    <scope>NUCLEOTIDE SEQUENCE</scope>
    <source>
        <strain evidence="3">CCMP2712</strain>
    </source>
</reference>
<dbReference type="KEGG" id="gtt:GUITHDRAFT_151821"/>
<sequence length="67" mass="8101">MDLDRFQTNPSSCSVYTEYKKEPYPSDDHQKYSELTIYRLLVFLKFVPFLQRFDKNNKITTTITTQR</sequence>
<dbReference type="EMBL" id="JH992986">
    <property type="protein sequence ID" value="EKX48204.1"/>
    <property type="molecule type" value="Genomic_DNA"/>
</dbReference>
<dbReference type="Proteomes" id="UP000011087">
    <property type="component" value="Unassembled WGS sequence"/>
</dbReference>
<dbReference type="HOGENOM" id="CLU_2817862_0_0_1"/>
<evidence type="ECO:0000313" key="1">
    <source>
        <dbReference type="EMBL" id="EKX48204.1"/>
    </source>
</evidence>
<reference evidence="2" key="3">
    <citation type="submission" date="2016-03" db="UniProtKB">
        <authorList>
            <consortium name="EnsemblProtists"/>
        </authorList>
    </citation>
    <scope>IDENTIFICATION</scope>
</reference>
<organism evidence="1">
    <name type="scientific">Guillardia theta (strain CCMP2712)</name>
    <name type="common">Cryptophyte</name>
    <dbReference type="NCBI Taxonomy" id="905079"/>
    <lineage>
        <taxon>Eukaryota</taxon>
        <taxon>Cryptophyceae</taxon>
        <taxon>Pyrenomonadales</taxon>
        <taxon>Geminigeraceae</taxon>
        <taxon>Guillardia</taxon>
    </lineage>
</organism>